<reference evidence="4" key="1">
    <citation type="journal article" date="2018" name="Genome Biol.">
        <title>SKESA: strategic k-mer extension for scrupulous assemblies.</title>
        <authorList>
            <person name="Souvorov A."/>
            <person name="Agarwala R."/>
            <person name="Lipman D.J."/>
        </authorList>
    </citation>
    <scope>NUCLEOTIDE SEQUENCE</scope>
    <source>
        <strain evidence="4">R404</strain>
    </source>
</reference>
<gene>
    <name evidence="4" type="ORF">I8Y21_006187</name>
    <name evidence="3" type="ORF">RYF40_003062</name>
</gene>
<dbReference type="InterPro" id="IPR008966">
    <property type="entry name" value="Adhesion_dom_sf"/>
</dbReference>
<feature type="signal peptide" evidence="1">
    <location>
        <begin position="1"/>
        <end position="31"/>
    </location>
</feature>
<accession>A0AAI9DYE5</accession>
<reference evidence="4" key="2">
    <citation type="submission" date="2020-11" db="EMBL/GenBank/DDBJ databases">
        <authorList>
            <consortium name="NCBI Pathogen Detection Project"/>
        </authorList>
    </citation>
    <scope>NUCLEOTIDE SEQUENCE</scope>
    <source>
        <strain evidence="4">R404</strain>
    </source>
</reference>
<dbReference type="InterPro" id="IPR050263">
    <property type="entry name" value="Bact_Fimbrial_Adh_Pro"/>
</dbReference>
<name>A0AAI9DYE5_KLEOX</name>
<dbReference type="SUPFAM" id="SSF49401">
    <property type="entry name" value="Bacterial adhesins"/>
    <property type="match status" value="1"/>
</dbReference>
<evidence type="ECO:0000256" key="1">
    <source>
        <dbReference type="SAM" id="SignalP"/>
    </source>
</evidence>
<dbReference type="InterPro" id="IPR000259">
    <property type="entry name" value="Adhesion_dom_fimbrial"/>
</dbReference>
<dbReference type="Gene3D" id="2.60.40.1090">
    <property type="entry name" value="Fimbrial-type adhesion domain"/>
    <property type="match status" value="1"/>
</dbReference>
<reference evidence="3" key="3">
    <citation type="submission" date="2024-02" db="EMBL/GenBank/DDBJ databases">
        <authorList>
            <consortium name="Clinical and Environmental Microbiology Branch: Whole genome sequencing antimicrobial resistance pathogens in the healthcare setting"/>
        </authorList>
    </citation>
    <scope>NUCLEOTIDE SEQUENCE</scope>
    <source>
        <strain evidence="3">2023BB-00086</strain>
    </source>
</reference>
<keyword evidence="1" id="KW-0732">Signal</keyword>
<dbReference type="InterPro" id="IPR036937">
    <property type="entry name" value="Adhesion_dom_fimbrial_sf"/>
</dbReference>
<comment type="caution">
    <text evidence="3">The sequence shown here is derived from an EMBL/GenBank/DDBJ whole genome shotgun (WGS) entry which is preliminary data.</text>
</comment>
<protein>
    <submittedName>
        <fullName evidence="3">Fimbrial protein</fullName>
    </submittedName>
</protein>
<dbReference type="Proteomes" id="UP000856143">
    <property type="component" value="Unassembled WGS sequence"/>
</dbReference>
<dbReference type="GO" id="GO:0009289">
    <property type="term" value="C:pilus"/>
    <property type="evidence" value="ECO:0007669"/>
    <property type="project" value="InterPro"/>
</dbReference>
<dbReference type="EMBL" id="ABNOCX020000005">
    <property type="protein sequence ID" value="EML7082599.1"/>
    <property type="molecule type" value="Genomic_DNA"/>
</dbReference>
<dbReference type="PANTHER" id="PTHR33420:SF33">
    <property type="entry name" value="MINOR FIMBRIAL SUBUNIT"/>
    <property type="match status" value="1"/>
</dbReference>
<dbReference type="AlphaFoldDB" id="A0AAI9DYE5"/>
<feature type="chain" id="PRO_5042443801" evidence="1">
    <location>
        <begin position="32"/>
        <end position="174"/>
    </location>
</feature>
<sequence>MAQGINIMRLIGYAPFLLAALMMTGTSSLQAADPENLEFIGTLVTPPSCSISEDGPVYINFKDVRIKKVAEGRYRETVPLTLKCEESSLAWQLRLSVRGNPAGFDADNATVVTAEQANLGVKIFQNGQPFKLGEAININSVTLPTIEALLVQRDGVELVEGLFNATATLRAEYQ</sequence>
<dbReference type="GO" id="GO:0043709">
    <property type="term" value="P:cell adhesion involved in single-species biofilm formation"/>
    <property type="evidence" value="ECO:0007669"/>
    <property type="project" value="TreeGrafter"/>
</dbReference>
<dbReference type="PANTHER" id="PTHR33420">
    <property type="entry name" value="FIMBRIAL SUBUNIT ELFA-RELATED"/>
    <property type="match status" value="1"/>
</dbReference>
<evidence type="ECO:0000313" key="3">
    <source>
        <dbReference type="EMBL" id="EML7082599.1"/>
    </source>
</evidence>
<proteinExistence type="predicted"/>
<dbReference type="EMBL" id="DACSEO010000180">
    <property type="protein sequence ID" value="HAT1685333.1"/>
    <property type="molecule type" value="Genomic_DNA"/>
</dbReference>
<evidence type="ECO:0000313" key="4">
    <source>
        <dbReference type="EMBL" id="HAT1685333.1"/>
    </source>
</evidence>
<feature type="domain" description="Fimbrial-type adhesion" evidence="2">
    <location>
        <begin position="38"/>
        <end position="174"/>
    </location>
</feature>
<dbReference type="Pfam" id="PF00419">
    <property type="entry name" value="Fimbrial"/>
    <property type="match status" value="1"/>
</dbReference>
<organism evidence="3">
    <name type="scientific">Klebsiella oxytoca</name>
    <dbReference type="NCBI Taxonomy" id="571"/>
    <lineage>
        <taxon>Bacteria</taxon>
        <taxon>Pseudomonadati</taxon>
        <taxon>Pseudomonadota</taxon>
        <taxon>Gammaproteobacteria</taxon>
        <taxon>Enterobacterales</taxon>
        <taxon>Enterobacteriaceae</taxon>
        <taxon>Klebsiella/Raoultella group</taxon>
        <taxon>Klebsiella</taxon>
    </lineage>
</organism>
<evidence type="ECO:0000259" key="2">
    <source>
        <dbReference type="Pfam" id="PF00419"/>
    </source>
</evidence>